<dbReference type="EMBL" id="JAPMOS010000012">
    <property type="protein sequence ID" value="KAJ4460572.1"/>
    <property type="molecule type" value="Genomic_DNA"/>
</dbReference>
<gene>
    <name evidence="2" type="ORF">PAPYR_3206</name>
</gene>
<dbReference type="InterPro" id="IPR027417">
    <property type="entry name" value="P-loop_NTPase"/>
</dbReference>
<feature type="compositionally biased region" description="Low complexity" evidence="1">
    <location>
        <begin position="302"/>
        <end position="311"/>
    </location>
</feature>
<comment type="caution">
    <text evidence="2">The sequence shown here is derived from an EMBL/GenBank/DDBJ whole genome shotgun (WGS) entry which is preliminary data.</text>
</comment>
<organism evidence="2 3">
    <name type="scientific">Paratrimastix pyriformis</name>
    <dbReference type="NCBI Taxonomy" id="342808"/>
    <lineage>
        <taxon>Eukaryota</taxon>
        <taxon>Metamonada</taxon>
        <taxon>Preaxostyla</taxon>
        <taxon>Paratrimastigidae</taxon>
        <taxon>Paratrimastix</taxon>
    </lineage>
</organism>
<dbReference type="Proteomes" id="UP001141327">
    <property type="component" value="Unassembled WGS sequence"/>
</dbReference>
<dbReference type="SUPFAM" id="SSF52540">
    <property type="entry name" value="P-loop containing nucleoside triphosphate hydrolases"/>
    <property type="match status" value="1"/>
</dbReference>
<proteinExistence type="predicted"/>
<evidence type="ECO:0008006" key="4">
    <source>
        <dbReference type="Google" id="ProtNLM"/>
    </source>
</evidence>
<sequence length="681" mass="70913">MDHEDGWELVDGTAIIEARDQLFQSLQQLGQLGLSIIVAGPPNSGKSSTIFSLFGQTGICSRISPHCLSHFFVLNEISLRVFEVSLPPSFDDSTRSTLVDEMKLSFEKLIARPVGVRPGSTTAPSSVSERVAAAASTPLVPPFPHICLYCFPLMGLPEPPHPAAPPMPPGMSLAGPPSTSASCPPSPMMLDIPPASVDGPMAPQPDPDRSLGVWSLHASALMDAFGAALLRSHTVVVWTHANEGDLPALFSRQSMLWEKTLQIASNANHDRHVQLAAAAAAATAAATAAPAAAAKGTKARGPRAASASGSRPSLVAPLVEVRFVPLDHATRPVLRPFRTAPVLPPLPVLAPVGSPPRMASPTPPIPRSFGLPTYGGMDVAPSAPPPPPLIGGGGGCCCPMDMPEAVVPVAPSSPTTAYLSLCRRYEAELTRYAQASPPPRLAARSPPLLQLPAEVLLPAPIHSRSPPPPAPPTAAASSGLLPTYAGRRVASTNPFPPRAQTPPARLRLPSLDTGPLGPPRAHSPGPRLASGGDDELPTAPPGAPAEDEGQSWVLAESLFSAPVSLFYRRSWVVELWVTFLEQLDSTGTFVFLRAQAAEERQAALIGASPAANSGPGSAKGGTGTWAHIKSTAEWTWLVGAAGRSLGRGLWATGSGVVDLGRALVWGIGQFVQLLHTLAKGL</sequence>
<evidence type="ECO:0000313" key="2">
    <source>
        <dbReference type="EMBL" id="KAJ4460572.1"/>
    </source>
</evidence>
<keyword evidence="3" id="KW-1185">Reference proteome</keyword>
<feature type="region of interest" description="Disordered" evidence="1">
    <location>
        <begin position="459"/>
        <end position="549"/>
    </location>
</feature>
<accession>A0ABQ8UN15</accession>
<feature type="region of interest" description="Disordered" evidence="1">
    <location>
        <begin position="292"/>
        <end position="311"/>
    </location>
</feature>
<reference evidence="2" key="1">
    <citation type="journal article" date="2022" name="bioRxiv">
        <title>Genomics of Preaxostyla Flagellates Illuminates Evolutionary Transitions and the Path Towards Mitochondrial Loss.</title>
        <authorList>
            <person name="Novak L.V.F."/>
            <person name="Treitli S.C."/>
            <person name="Pyrih J."/>
            <person name="Halakuc P."/>
            <person name="Pipaliya S.V."/>
            <person name="Vacek V."/>
            <person name="Brzon O."/>
            <person name="Soukal P."/>
            <person name="Eme L."/>
            <person name="Dacks J.B."/>
            <person name="Karnkowska A."/>
            <person name="Elias M."/>
            <person name="Hampl V."/>
        </authorList>
    </citation>
    <scope>NUCLEOTIDE SEQUENCE</scope>
    <source>
        <strain evidence="2">RCP-MX</strain>
    </source>
</reference>
<name>A0ABQ8UN15_9EUKA</name>
<evidence type="ECO:0000313" key="3">
    <source>
        <dbReference type="Proteomes" id="UP001141327"/>
    </source>
</evidence>
<protein>
    <recommendedName>
        <fullName evidence="4">G domain-containing protein</fullName>
    </recommendedName>
</protein>
<evidence type="ECO:0000256" key="1">
    <source>
        <dbReference type="SAM" id="MobiDB-lite"/>
    </source>
</evidence>